<dbReference type="SUPFAM" id="SSF46955">
    <property type="entry name" value="Putative DNA-binding domain"/>
    <property type="match status" value="1"/>
</dbReference>
<dbReference type="PATRIC" id="fig|480391.4.peg.998"/>
<dbReference type="SMART" id="SM00422">
    <property type="entry name" value="HTH_MERR"/>
    <property type="match status" value="1"/>
</dbReference>
<proteinExistence type="predicted"/>
<comment type="caution">
    <text evidence="3">The sequence shown here is derived from an EMBL/GenBank/DDBJ whole genome shotgun (WGS) entry which is preliminary data.</text>
</comment>
<keyword evidence="4" id="KW-1185">Reference proteome</keyword>
<dbReference type="InterPro" id="IPR047057">
    <property type="entry name" value="MerR_fam"/>
</dbReference>
<evidence type="ECO:0000313" key="3">
    <source>
        <dbReference type="EMBL" id="KRO26068.1"/>
    </source>
</evidence>
<dbReference type="RefSeq" id="WP_083486812.1">
    <property type="nucleotide sequence ID" value="NZ_BJZZ01000003.1"/>
</dbReference>
<evidence type="ECO:0000313" key="4">
    <source>
        <dbReference type="Proteomes" id="UP000051249"/>
    </source>
</evidence>
<dbReference type="PANTHER" id="PTHR30204">
    <property type="entry name" value="REDOX-CYCLING DRUG-SENSING TRANSCRIPTIONAL ACTIVATOR SOXR"/>
    <property type="match status" value="1"/>
</dbReference>
<dbReference type="Gene3D" id="1.10.1660.10">
    <property type="match status" value="1"/>
</dbReference>
<dbReference type="InterPro" id="IPR009061">
    <property type="entry name" value="DNA-bd_dom_put_sf"/>
</dbReference>
<accession>A0A0R2NK02</accession>
<reference evidence="3 4" key="1">
    <citation type="journal article" date="2015" name="Genome Announc.">
        <title>Expanding the biotechnology potential of lactobacilli through comparative genomics of 213 strains and associated genera.</title>
        <authorList>
            <person name="Sun Z."/>
            <person name="Harris H.M."/>
            <person name="McCann A."/>
            <person name="Guo C."/>
            <person name="Argimon S."/>
            <person name="Zhang W."/>
            <person name="Yang X."/>
            <person name="Jeffery I.B."/>
            <person name="Cooney J.C."/>
            <person name="Kagawa T.F."/>
            <person name="Liu W."/>
            <person name="Song Y."/>
            <person name="Salvetti E."/>
            <person name="Wrobel A."/>
            <person name="Rasinkangas P."/>
            <person name="Parkhill J."/>
            <person name="Rea M.C."/>
            <person name="O'Sullivan O."/>
            <person name="Ritari J."/>
            <person name="Douillard F.P."/>
            <person name="Paul Ross R."/>
            <person name="Yang R."/>
            <person name="Briner A.E."/>
            <person name="Felis G.E."/>
            <person name="de Vos W.M."/>
            <person name="Barrangou R."/>
            <person name="Klaenhammer T.R."/>
            <person name="Caufield P.W."/>
            <person name="Cui Y."/>
            <person name="Zhang H."/>
            <person name="O'Toole P.W."/>
        </authorList>
    </citation>
    <scope>NUCLEOTIDE SEQUENCE [LARGE SCALE GENOMIC DNA]</scope>
    <source>
        <strain evidence="3 4">DSM 23026</strain>
    </source>
</reference>
<dbReference type="PANTHER" id="PTHR30204:SF98">
    <property type="entry name" value="HTH-TYPE TRANSCRIPTIONAL REGULATOR ADHR"/>
    <property type="match status" value="1"/>
</dbReference>
<dbReference type="InterPro" id="IPR000551">
    <property type="entry name" value="MerR-type_HTH_dom"/>
</dbReference>
<gene>
    <name evidence="3" type="ORF">IV88_GL000983</name>
</gene>
<keyword evidence="1" id="KW-0238">DNA-binding</keyword>
<evidence type="ECO:0000259" key="2">
    <source>
        <dbReference type="PROSITE" id="PS50937"/>
    </source>
</evidence>
<sequence>MMTVKEVSEKLEMSPHTVRFYCDSNLIPNIKRDKNNIRQFDEEAVAWLFVVKYLRDCGMSIEAIKEYIDLCLVGNSTIPKRLDIVKQQREVIEQQLNKMKICAEYLDDKLNLYQQAIDSNLDVEVTTFNQWEKVLTQQKHK</sequence>
<evidence type="ECO:0000256" key="1">
    <source>
        <dbReference type="ARBA" id="ARBA00023125"/>
    </source>
</evidence>
<organism evidence="3 4">
    <name type="scientific">Pediococcus argentinicus</name>
    <dbReference type="NCBI Taxonomy" id="480391"/>
    <lineage>
        <taxon>Bacteria</taxon>
        <taxon>Bacillati</taxon>
        <taxon>Bacillota</taxon>
        <taxon>Bacilli</taxon>
        <taxon>Lactobacillales</taxon>
        <taxon>Lactobacillaceae</taxon>
        <taxon>Pediococcus</taxon>
    </lineage>
</organism>
<protein>
    <recommendedName>
        <fullName evidence="2">HTH merR-type domain-containing protein</fullName>
    </recommendedName>
</protein>
<name>A0A0R2NK02_9LACO</name>
<dbReference type="OrthoDB" id="9811174at2"/>
<dbReference type="EMBL" id="JQCQ01000003">
    <property type="protein sequence ID" value="KRO26068.1"/>
    <property type="molecule type" value="Genomic_DNA"/>
</dbReference>
<dbReference type="PROSITE" id="PS50937">
    <property type="entry name" value="HTH_MERR_2"/>
    <property type="match status" value="1"/>
</dbReference>
<dbReference type="GO" id="GO:0003700">
    <property type="term" value="F:DNA-binding transcription factor activity"/>
    <property type="evidence" value="ECO:0007669"/>
    <property type="project" value="InterPro"/>
</dbReference>
<dbReference type="Proteomes" id="UP000051249">
    <property type="component" value="Unassembled WGS sequence"/>
</dbReference>
<dbReference type="GO" id="GO:0003677">
    <property type="term" value="F:DNA binding"/>
    <property type="evidence" value="ECO:0007669"/>
    <property type="project" value="UniProtKB-KW"/>
</dbReference>
<feature type="domain" description="HTH merR-type" evidence="2">
    <location>
        <begin position="1"/>
        <end position="70"/>
    </location>
</feature>
<dbReference type="Pfam" id="PF13411">
    <property type="entry name" value="MerR_1"/>
    <property type="match status" value="1"/>
</dbReference>
<dbReference type="CDD" id="cd01109">
    <property type="entry name" value="HTH_YyaN"/>
    <property type="match status" value="1"/>
</dbReference>
<dbReference type="AlphaFoldDB" id="A0A0R2NK02"/>